<dbReference type="RefSeq" id="WP_090089559.1">
    <property type="nucleotide sequence ID" value="NZ_FOMG01000006.1"/>
</dbReference>
<dbReference type="Pfam" id="PF06429">
    <property type="entry name" value="Flg_bbr_C"/>
    <property type="match status" value="1"/>
</dbReference>
<comment type="similarity">
    <text evidence="1 2">Belongs to the flagella basal body rod proteins family.</text>
</comment>
<dbReference type="Proteomes" id="UP000199263">
    <property type="component" value="Unassembled WGS sequence"/>
</dbReference>
<keyword evidence="7" id="KW-1185">Reference proteome</keyword>
<comment type="subcellular location">
    <subcellularLocation>
        <location evidence="2">Bacterial flagellum basal body</location>
    </subcellularLocation>
</comment>
<evidence type="ECO:0000256" key="1">
    <source>
        <dbReference type="ARBA" id="ARBA00009677"/>
    </source>
</evidence>
<keyword evidence="6" id="KW-0969">Cilium</keyword>
<protein>
    <submittedName>
        <fullName evidence="6">Flagellar basal-body rod protein FlgG</fullName>
    </submittedName>
</protein>
<keyword evidence="2" id="KW-0975">Bacterial flagellum</keyword>
<feature type="domain" description="Flagellar basal-body/hook protein C-terminal" evidence="4">
    <location>
        <begin position="208"/>
        <end position="252"/>
    </location>
</feature>
<sequence>MIRGLYTSVSGLITLQNDEQTVTNNIANVNNNGYKKNVLTKQSFEDVMVTNRQNMSGNKHVANKLGNLNLGVKVNDIKAIFTQGSFKTTDSTTDFGIDGRGFFTVQRGNERLFTRCGEFKVDQQGYLITTNGDKVLGKNNTTGAEEPIYVGSDKFSLDSNNTLQSTTGGSTYTLLTADFKDYNELKQVGDNYYYKANNPIYNAKVNVRQSVLETSNVNPTEEMVKLIEIKRQFETNQKFVSMQDETIQKAANEIGAVR</sequence>
<evidence type="ECO:0000313" key="6">
    <source>
        <dbReference type="EMBL" id="SFC61768.1"/>
    </source>
</evidence>
<keyword evidence="6" id="KW-0966">Cell projection</keyword>
<evidence type="ECO:0000259" key="5">
    <source>
        <dbReference type="Pfam" id="PF22692"/>
    </source>
</evidence>
<dbReference type="NCBIfam" id="TIGR03506">
    <property type="entry name" value="FlgEFG_subfam"/>
    <property type="match status" value="1"/>
</dbReference>
<dbReference type="InterPro" id="IPR010930">
    <property type="entry name" value="Flg_bb/hook_C_dom"/>
</dbReference>
<dbReference type="AlphaFoldDB" id="A0A1I1KSU7"/>
<accession>A0A1I1KSU7</accession>
<dbReference type="InterPro" id="IPR037925">
    <property type="entry name" value="FlgE/F/G-like"/>
</dbReference>
<organism evidence="6 7">
    <name type="scientific">Clostridium uliginosum</name>
    <dbReference type="NCBI Taxonomy" id="119641"/>
    <lineage>
        <taxon>Bacteria</taxon>
        <taxon>Bacillati</taxon>
        <taxon>Bacillota</taxon>
        <taxon>Clostridia</taxon>
        <taxon>Eubacteriales</taxon>
        <taxon>Clostridiaceae</taxon>
        <taxon>Clostridium</taxon>
    </lineage>
</organism>
<evidence type="ECO:0000259" key="4">
    <source>
        <dbReference type="Pfam" id="PF06429"/>
    </source>
</evidence>
<feature type="domain" description="Flagellar hook protein FlgE/F/G-like D1" evidence="5">
    <location>
        <begin position="97"/>
        <end position="137"/>
    </location>
</feature>
<proteinExistence type="inferred from homology"/>
<keyword evidence="6" id="KW-0282">Flagellum</keyword>
<dbReference type="InterPro" id="IPR053967">
    <property type="entry name" value="LlgE_F_G-like_D1"/>
</dbReference>
<dbReference type="GO" id="GO:0009425">
    <property type="term" value="C:bacterial-type flagellum basal body"/>
    <property type="evidence" value="ECO:0007669"/>
    <property type="project" value="UniProtKB-SubCell"/>
</dbReference>
<reference evidence="6 7" key="1">
    <citation type="submission" date="2016-10" db="EMBL/GenBank/DDBJ databases">
        <authorList>
            <person name="de Groot N.N."/>
        </authorList>
    </citation>
    <scope>NUCLEOTIDE SEQUENCE [LARGE SCALE GENOMIC DNA]</scope>
    <source>
        <strain evidence="6 7">DSM 12992</strain>
    </source>
</reference>
<gene>
    <name evidence="6" type="ORF">SAMN05421842_10669</name>
</gene>
<dbReference type="Pfam" id="PF22692">
    <property type="entry name" value="LlgE_F_G_D1"/>
    <property type="match status" value="1"/>
</dbReference>
<dbReference type="InterPro" id="IPR020013">
    <property type="entry name" value="Flagellar_FlgE/F/G"/>
</dbReference>
<dbReference type="STRING" id="119641.SAMN05421842_10669"/>
<dbReference type="PANTHER" id="PTHR30435:SF19">
    <property type="entry name" value="FLAGELLAR BASAL-BODY ROD PROTEIN FLGG"/>
    <property type="match status" value="1"/>
</dbReference>
<dbReference type="InterPro" id="IPR001444">
    <property type="entry name" value="Flag_bb_rod_N"/>
</dbReference>
<evidence type="ECO:0000259" key="3">
    <source>
        <dbReference type="Pfam" id="PF00460"/>
    </source>
</evidence>
<evidence type="ECO:0000256" key="2">
    <source>
        <dbReference type="RuleBase" id="RU362116"/>
    </source>
</evidence>
<dbReference type="EMBL" id="FOMG01000006">
    <property type="protein sequence ID" value="SFC61768.1"/>
    <property type="molecule type" value="Genomic_DNA"/>
</dbReference>
<evidence type="ECO:0000313" key="7">
    <source>
        <dbReference type="Proteomes" id="UP000199263"/>
    </source>
</evidence>
<name>A0A1I1KSU7_9CLOT</name>
<dbReference type="Pfam" id="PF00460">
    <property type="entry name" value="Flg_bb_rod"/>
    <property type="match status" value="1"/>
</dbReference>
<dbReference type="SUPFAM" id="SSF117143">
    <property type="entry name" value="Flagellar hook protein flgE"/>
    <property type="match status" value="1"/>
</dbReference>
<feature type="domain" description="Flagellar basal body rod protein N-terminal" evidence="3">
    <location>
        <begin position="5"/>
        <end position="35"/>
    </location>
</feature>
<dbReference type="PANTHER" id="PTHR30435">
    <property type="entry name" value="FLAGELLAR PROTEIN"/>
    <property type="match status" value="1"/>
</dbReference>
<dbReference type="OrthoDB" id="9800375at2"/>
<dbReference type="GO" id="GO:0071978">
    <property type="term" value="P:bacterial-type flagellum-dependent swarming motility"/>
    <property type="evidence" value="ECO:0007669"/>
    <property type="project" value="TreeGrafter"/>
</dbReference>